<dbReference type="SUPFAM" id="SSF54695">
    <property type="entry name" value="POZ domain"/>
    <property type="match status" value="1"/>
</dbReference>
<reference evidence="4" key="1">
    <citation type="submission" date="2021-01" db="UniProtKB">
        <authorList>
            <consortium name="EnsemblMetazoa"/>
        </authorList>
    </citation>
    <scope>IDENTIFICATION</scope>
</reference>
<feature type="domain" description="BTB" evidence="3">
    <location>
        <begin position="41"/>
        <end position="108"/>
    </location>
</feature>
<dbReference type="SMART" id="SM00225">
    <property type="entry name" value="BTB"/>
    <property type="match status" value="1"/>
</dbReference>
<dbReference type="Gene3D" id="1.25.40.420">
    <property type="match status" value="1"/>
</dbReference>
<organism evidence="4 5">
    <name type="scientific">Varroa destructor</name>
    <name type="common">Honeybee mite</name>
    <dbReference type="NCBI Taxonomy" id="109461"/>
    <lineage>
        <taxon>Eukaryota</taxon>
        <taxon>Metazoa</taxon>
        <taxon>Ecdysozoa</taxon>
        <taxon>Arthropoda</taxon>
        <taxon>Chelicerata</taxon>
        <taxon>Arachnida</taxon>
        <taxon>Acari</taxon>
        <taxon>Parasitiformes</taxon>
        <taxon>Mesostigmata</taxon>
        <taxon>Gamasina</taxon>
        <taxon>Dermanyssoidea</taxon>
        <taxon>Varroidae</taxon>
        <taxon>Varroa</taxon>
    </lineage>
</organism>
<dbReference type="RefSeq" id="XP_022647379.1">
    <property type="nucleotide sequence ID" value="XM_022791644.1"/>
</dbReference>
<dbReference type="PANTHER" id="PTHR45632">
    <property type="entry name" value="LD33804P"/>
    <property type="match status" value="1"/>
</dbReference>
<dbReference type="Pfam" id="PF07707">
    <property type="entry name" value="BACK"/>
    <property type="match status" value="1"/>
</dbReference>
<evidence type="ECO:0000256" key="1">
    <source>
        <dbReference type="ARBA" id="ARBA00022441"/>
    </source>
</evidence>
<proteinExistence type="predicted"/>
<keyword evidence="5" id="KW-1185">Reference proteome</keyword>
<evidence type="ECO:0000259" key="3">
    <source>
        <dbReference type="PROSITE" id="PS50097"/>
    </source>
</evidence>
<dbReference type="OrthoDB" id="6418787at2759"/>
<dbReference type="GeneID" id="111244468"/>
<dbReference type="Proteomes" id="UP000594260">
    <property type="component" value="Unplaced"/>
</dbReference>
<dbReference type="InParanoid" id="A0A7M7J7N4"/>
<dbReference type="InterPro" id="IPR011705">
    <property type="entry name" value="BACK"/>
</dbReference>
<evidence type="ECO:0000313" key="4">
    <source>
        <dbReference type="EnsemblMetazoa" id="XP_022647379"/>
    </source>
</evidence>
<evidence type="ECO:0000313" key="5">
    <source>
        <dbReference type="Proteomes" id="UP000594260"/>
    </source>
</evidence>
<dbReference type="PROSITE" id="PS50097">
    <property type="entry name" value="BTB"/>
    <property type="match status" value="1"/>
</dbReference>
<dbReference type="InterPro" id="IPR000210">
    <property type="entry name" value="BTB/POZ_dom"/>
</dbReference>
<dbReference type="Pfam" id="PF00651">
    <property type="entry name" value="BTB"/>
    <property type="match status" value="1"/>
</dbReference>
<evidence type="ECO:0000256" key="2">
    <source>
        <dbReference type="ARBA" id="ARBA00022737"/>
    </source>
</evidence>
<dbReference type="PANTHER" id="PTHR45632:SF3">
    <property type="entry name" value="KELCH-LIKE PROTEIN 32"/>
    <property type="match status" value="1"/>
</dbReference>
<dbReference type="KEGG" id="vde:111244468"/>
<dbReference type="Gene3D" id="3.30.710.10">
    <property type="entry name" value="Potassium Channel Kv1.1, Chain A"/>
    <property type="match status" value="1"/>
</dbReference>
<name>A0A7M7J7N4_VARDE</name>
<dbReference type="InterPro" id="IPR011333">
    <property type="entry name" value="SKP1/BTB/POZ_sf"/>
</dbReference>
<keyword evidence="1" id="KW-0880">Kelch repeat</keyword>
<accession>A0A7M7J7N4</accession>
<protein>
    <recommendedName>
        <fullName evidence="3">BTB domain-containing protein</fullName>
    </recommendedName>
</protein>
<sequence>MSSSDDSPCVVICDDKEFSYSIHVPRKYGWAIEDGPNSSLCDVSLVFDDGSVSVHGDVFMHLSAFFRTMLSANWIETKTHRVHFPEIKYCHMRSLVDMIYAKRFFITKHNIEPIFHIVHQLQMDQLLGYYSDVLTDSLNHTNVLALYQLANRYSLLDLHEECMLYVLENCKELFDRRDFLEEIPFEFVKKIVERDDIFVKNELDVLLIVLSWLNVDARRDAYKIALFERVRFPHLNRNCKQVLKSLTPFLVDSAVYTMFCKGKRWLNDMPIYQLRARKFQPVHLHFILKVNYVNFGKPNRAYAIMLYCNILNKVVPLHEYDHGISNSYNATFGPHEYGEGFSVVGRYAYLQERMILRGHRRERLRLTRTNLQPNKFGRIQTQNIHFPVADQSLYQIGKFLPHGRFLQRLHVVGQANSLGAEDLREIRTSFNFDRIIYGLENISVLKFDVVKKRLTMGPALMHTEDVNREALSTRAWLFVLLTDRMCKWIYSEEYSFVLSSALDGLNEVIKINNKDGRLSRVSFKPETPGRRTLPRGVHDILLIRDTLYIYECLDVLRNDTNKVHRRFRAMNAQSGQFTGIMVVDAENDDPTAKLLFSICEMDFNKLELIDIRGKPHIVVVPRSYQLGTLCYFGVFQIIRELADNGDSLKLKKVRLDKLDINEFRKLPEDSCVKIETSQIPVDFHPCAHATFMHDQLHRLSDYYLEELEGLRRFAI</sequence>
<dbReference type="SMART" id="SM00875">
    <property type="entry name" value="BACK"/>
    <property type="match status" value="1"/>
</dbReference>
<keyword evidence="2" id="KW-0677">Repeat</keyword>
<dbReference type="EnsemblMetazoa" id="XM_022791644">
    <property type="protein sequence ID" value="XP_022647379"/>
    <property type="gene ID" value="LOC111244468"/>
</dbReference>
<dbReference type="AlphaFoldDB" id="A0A7M7J7N4"/>